<gene>
    <name evidence="13" type="ordered locus">Jden_1091</name>
</gene>
<dbReference type="SUPFAM" id="SSF53271">
    <property type="entry name" value="PRTase-like"/>
    <property type="match status" value="1"/>
</dbReference>
<dbReference type="GO" id="GO:0006281">
    <property type="term" value="P:DNA repair"/>
    <property type="evidence" value="ECO:0007669"/>
    <property type="project" value="TreeGrafter"/>
</dbReference>
<dbReference type="GO" id="GO:0043138">
    <property type="term" value="F:3'-5' DNA helicase activity"/>
    <property type="evidence" value="ECO:0007669"/>
    <property type="project" value="UniProtKB-EC"/>
</dbReference>
<comment type="catalytic activity">
    <reaction evidence="8">
        <text>Couples ATP hydrolysis with the unwinding of duplex DNA by translocating in the 3'-5' direction.</text>
        <dbReference type="EC" id="5.6.2.4"/>
    </reaction>
</comment>
<dbReference type="GO" id="GO:0043590">
    <property type="term" value="C:bacterial nucleoid"/>
    <property type="evidence" value="ECO:0007669"/>
    <property type="project" value="TreeGrafter"/>
</dbReference>
<evidence type="ECO:0000259" key="11">
    <source>
        <dbReference type="PROSITE" id="PS51192"/>
    </source>
</evidence>
<evidence type="ECO:0000256" key="5">
    <source>
        <dbReference type="ARBA" id="ARBA00022840"/>
    </source>
</evidence>
<dbReference type="CDD" id="cd06223">
    <property type="entry name" value="PRTases_typeI"/>
    <property type="match status" value="1"/>
</dbReference>
<dbReference type="NCBIfam" id="TIGR00614">
    <property type="entry name" value="recQ_fam"/>
    <property type="match status" value="1"/>
</dbReference>
<feature type="compositionally biased region" description="Low complexity" evidence="10">
    <location>
        <begin position="42"/>
        <end position="52"/>
    </location>
</feature>
<dbReference type="SUPFAM" id="SSF52540">
    <property type="entry name" value="P-loop containing nucleoside triphosphate hydrolases"/>
    <property type="match status" value="1"/>
</dbReference>
<dbReference type="SMART" id="SM00490">
    <property type="entry name" value="HELICc"/>
    <property type="match status" value="1"/>
</dbReference>
<dbReference type="HOGENOM" id="CLU_001103_5_0_11"/>
<evidence type="ECO:0000256" key="3">
    <source>
        <dbReference type="ARBA" id="ARBA00022801"/>
    </source>
</evidence>
<keyword evidence="14" id="KW-1185">Reference proteome</keyword>
<feature type="domain" description="Helicase ATP-binding" evidence="11">
    <location>
        <begin position="107"/>
        <end position="282"/>
    </location>
</feature>
<evidence type="ECO:0000256" key="4">
    <source>
        <dbReference type="ARBA" id="ARBA00022806"/>
    </source>
</evidence>
<dbReference type="GO" id="GO:0005737">
    <property type="term" value="C:cytoplasm"/>
    <property type="evidence" value="ECO:0007669"/>
    <property type="project" value="TreeGrafter"/>
</dbReference>
<evidence type="ECO:0000256" key="1">
    <source>
        <dbReference type="ARBA" id="ARBA00005446"/>
    </source>
</evidence>
<keyword evidence="5" id="KW-0067">ATP-binding</keyword>
<dbReference type="PROSITE" id="PS51192">
    <property type="entry name" value="HELICASE_ATP_BIND_1"/>
    <property type="match status" value="1"/>
</dbReference>
<keyword evidence="2" id="KW-0547">Nucleotide-binding</keyword>
<keyword evidence="4 13" id="KW-0347">Helicase</keyword>
<dbReference type="STRING" id="471856.Jden_1091"/>
<evidence type="ECO:0000256" key="6">
    <source>
        <dbReference type="ARBA" id="ARBA00023125"/>
    </source>
</evidence>
<reference evidence="13 14" key="1">
    <citation type="journal article" date="2009" name="Stand. Genomic Sci.">
        <title>Complete genome sequence of Jonesia denitrificans type strain (Prevot 55134).</title>
        <authorList>
            <person name="Pukall R."/>
            <person name="Gehrich-Schroter G."/>
            <person name="Lapidus A."/>
            <person name="Nolan M."/>
            <person name="Glavina Del Rio T."/>
            <person name="Lucas S."/>
            <person name="Chen F."/>
            <person name="Tice H."/>
            <person name="Pitluck S."/>
            <person name="Cheng J.F."/>
            <person name="Copeland A."/>
            <person name="Saunders E."/>
            <person name="Brettin T."/>
            <person name="Detter J.C."/>
            <person name="Bruce D."/>
            <person name="Goodwin L."/>
            <person name="Pati A."/>
            <person name="Ivanova N."/>
            <person name="Mavromatis K."/>
            <person name="Ovchinnikova G."/>
            <person name="Chen A."/>
            <person name="Palaniappan K."/>
            <person name="Land M."/>
            <person name="Hauser L."/>
            <person name="Chang Y.J."/>
            <person name="Jeffries C.D."/>
            <person name="Chain P."/>
            <person name="Goker M."/>
            <person name="Bristow J."/>
            <person name="Eisen J.A."/>
            <person name="Markowitz V."/>
            <person name="Hugenholtz P."/>
            <person name="Kyrpides N.C."/>
            <person name="Klenk H.P."/>
            <person name="Han C."/>
        </authorList>
    </citation>
    <scope>NUCLEOTIDE SEQUENCE [LARGE SCALE GENOMIC DNA]</scope>
    <source>
        <strain evidence="14">ATCC 14870 / DSM 20603 / BCRC 15368 / CIP 55.134 / JCM 11481 / NBRC 15587 / NCTC 10816 / Prevot 55134</strain>
    </source>
</reference>
<dbReference type="Gene3D" id="3.40.50.300">
    <property type="entry name" value="P-loop containing nucleotide triphosphate hydrolases"/>
    <property type="match status" value="2"/>
</dbReference>
<dbReference type="InterPro" id="IPR029057">
    <property type="entry name" value="PRTase-like"/>
</dbReference>
<dbReference type="InterPro" id="IPR027417">
    <property type="entry name" value="P-loop_NTPase"/>
</dbReference>
<dbReference type="Proteomes" id="UP000000628">
    <property type="component" value="Chromosome"/>
</dbReference>
<evidence type="ECO:0000256" key="7">
    <source>
        <dbReference type="ARBA" id="ARBA00023235"/>
    </source>
</evidence>
<dbReference type="InterPro" id="IPR011545">
    <property type="entry name" value="DEAD/DEAH_box_helicase_dom"/>
</dbReference>
<dbReference type="GO" id="GO:0003677">
    <property type="term" value="F:DNA binding"/>
    <property type="evidence" value="ECO:0007669"/>
    <property type="project" value="UniProtKB-KW"/>
</dbReference>
<dbReference type="GO" id="GO:0006310">
    <property type="term" value="P:DNA recombination"/>
    <property type="evidence" value="ECO:0007669"/>
    <property type="project" value="InterPro"/>
</dbReference>
<evidence type="ECO:0000256" key="2">
    <source>
        <dbReference type="ARBA" id="ARBA00022741"/>
    </source>
</evidence>
<dbReference type="eggNOG" id="COG0514">
    <property type="taxonomic scope" value="Bacteria"/>
</dbReference>
<dbReference type="PANTHER" id="PTHR13710:SF105">
    <property type="entry name" value="ATP-DEPENDENT DNA HELICASE Q1"/>
    <property type="match status" value="1"/>
</dbReference>
<evidence type="ECO:0000313" key="14">
    <source>
        <dbReference type="Proteomes" id="UP000000628"/>
    </source>
</evidence>
<dbReference type="InterPro" id="IPR014001">
    <property type="entry name" value="Helicase_ATP-bd"/>
</dbReference>
<dbReference type="GO" id="GO:0030894">
    <property type="term" value="C:replisome"/>
    <property type="evidence" value="ECO:0007669"/>
    <property type="project" value="TreeGrafter"/>
</dbReference>
<evidence type="ECO:0000259" key="12">
    <source>
        <dbReference type="PROSITE" id="PS51194"/>
    </source>
</evidence>
<feature type="domain" description="Helicase C-terminal" evidence="12">
    <location>
        <begin position="319"/>
        <end position="477"/>
    </location>
</feature>
<organism evidence="13 14">
    <name type="scientific">Jonesia denitrificans (strain ATCC 14870 / DSM 20603 / BCRC 15368 / CIP 55.134 / JCM 11481 / NBRC 15587 / NCTC 10816 / Prevot 55134)</name>
    <name type="common">Listeria denitrificans</name>
    <dbReference type="NCBI Taxonomy" id="471856"/>
    <lineage>
        <taxon>Bacteria</taxon>
        <taxon>Bacillati</taxon>
        <taxon>Actinomycetota</taxon>
        <taxon>Actinomycetes</taxon>
        <taxon>Micrococcales</taxon>
        <taxon>Jonesiaceae</taxon>
        <taxon>Jonesia</taxon>
    </lineage>
</organism>
<feature type="region of interest" description="Disordered" evidence="10">
    <location>
        <begin position="1"/>
        <end position="52"/>
    </location>
</feature>
<dbReference type="KEGG" id="jde:Jden_1091"/>
<comment type="similarity">
    <text evidence="1">Belongs to the helicase family. RecQ subfamily.</text>
</comment>
<dbReference type="EC" id="5.6.2.4" evidence="9"/>
<evidence type="ECO:0000256" key="10">
    <source>
        <dbReference type="SAM" id="MobiDB-lite"/>
    </source>
</evidence>
<keyword evidence="3" id="KW-0378">Hydrolase</keyword>
<keyword evidence="7" id="KW-0413">Isomerase</keyword>
<keyword evidence="6" id="KW-0238">DNA-binding</keyword>
<name>C7R3L1_JONDD</name>
<dbReference type="EMBL" id="CP001706">
    <property type="protein sequence ID" value="ACV08747.1"/>
    <property type="molecule type" value="Genomic_DNA"/>
</dbReference>
<dbReference type="SMART" id="SM00487">
    <property type="entry name" value="DEXDc"/>
    <property type="match status" value="1"/>
</dbReference>
<accession>C7R3L1</accession>
<dbReference type="eggNOG" id="COG1040">
    <property type="taxonomic scope" value="Bacteria"/>
</dbReference>
<evidence type="ECO:0000256" key="9">
    <source>
        <dbReference type="ARBA" id="ARBA00034808"/>
    </source>
</evidence>
<dbReference type="Gene3D" id="3.40.50.2020">
    <property type="match status" value="1"/>
</dbReference>
<protein>
    <recommendedName>
        <fullName evidence="9">DNA 3'-5' helicase</fullName>
        <ecNumber evidence="9">5.6.2.4</ecNumber>
    </recommendedName>
</protein>
<evidence type="ECO:0000313" key="13">
    <source>
        <dbReference type="EMBL" id="ACV08747.1"/>
    </source>
</evidence>
<dbReference type="AlphaFoldDB" id="C7R3L1"/>
<dbReference type="PROSITE" id="PS51194">
    <property type="entry name" value="HELICASE_CTER"/>
    <property type="match status" value="1"/>
</dbReference>
<sequence length="788" mass="85618">MPDMDKLARLAQQRRTPKPHGDGMAWGVSSTDARDGMAAQDSSHSSAPAALPSVTADVGDHDVVAHATNSGMPVTAEDLQEHATSLLRALTGHEDARFRDDQWHAIERLVVHSERVLVVQRTGWGKSAVYFVATALLREQGQGPTVIISPLLALMRDQIRAASRAGLHAVTVNSSNVHEWDDIQEQIASGGVDLLLISPERLNNPQFVHDVLPSLAQSAGLVVVDEAHCVSDWGHDFRPDYRRIRDVLASLPPGCPVLATTATANERVTVDVAAQLAEASAAPDGSDATSVTVIRGNLERTSLHLAVVTLPTAVDRLAWVIDAMNNFRGSGIIYTLTVAQAEEVAQALRSAGHDVASYTGQTPDEERVEREAALRDNRIKALVATSALGMGFDKPDLRFVIHFGSPDSPVSYYQQVGRAGRSVDAATAVLLAAPEDRKIWEYFSSLSFPDPDTVHTVLDLLNQADAQDSALSVPALETQVEVKRARLELMLKVLSVDGAVRKVRGGWRGTGQPWHYDTARYQRIAQARAREQQDMINYVTTTQCRSTFLRMRLDDPHITADTRCGRCDNCGALSLPTQPTPGAVAHLSERTGDQGLQIEPRKMWPSGLRDHTLALSGRIPAHEQADEGRAIARTDSVLWARVLREVLADTDGELPVPLRHASVEVLQRWDISKHIDGVIAIKSATRPRLTHHLATGLASWLGVPLVGTFGYKTPTPSRHDVNSATRLIAVTERLVPELSDGAQRGLPGKQVLLIDDYTQSGWTLTVAARTLKLLGASTVHPFVLAQQA</sequence>
<dbReference type="InterPro" id="IPR004589">
    <property type="entry name" value="DNA_helicase_ATP-dep_RecQ"/>
</dbReference>
<dbReference type="GO" id="GO:0016787">
    <property type="term" value="F:hydrolase activity"/>
    <property type="evidence" value="ECO:0007669"/>
    <property type="project" value="UniProtKB-KW"/>
</dbReference>
<evidence type="ECO:0000256" key="8">
    <source>
        <dbReference type="ARBA" id="ARBA00034617"/>
    </source>
</evidence>
<dbReference type="Pfam" id="PF00271">
    <property type="entry name" value="Helicase_C"/>
    <property type="match status" value="1"/>
</dbReference>
<dbReference type="InterPro" id="IPR001650">
    <property type="entry name" value="Helicase_C-like"/>
</dbReference>
<dbReference type="Pfam" id="PF00270">
    <property type="entry name" value="DEAD"/>
    <property type="match status" value="1"/>
</dbReference>
<dbReference type="InterPro" id="IPR000836">
    <property type="entry name" value="PRTase_dom"/>
</dbReference>
<dbReference type="GO" id="GO:0009378">
    <property type="term" value="F:four-way junction helicase activity"/>
    <property type="evidence" value="ECO:0007669"/>
    <property type="project" value="TreeGrafter"/>
</dbReference>
<dbReference type="RefSeq" id="WP_015771375.1">
    <property type="nucleotide sequence ID" value="NC_013174.1"/>
</dbReference>
<dbReference type="GO" id="GO:0005524">
    <property type="term" value="F:ATP binding"/>
    <property type="evidence" value="ECO:0007669"/>
    <property type="project" value="UniProtKB-KW"/>
</dbReference>
<dbReference type="PANTHER" id="PTHR13710">
    <property type="entry name" value="DNA HELICASE RECQ FAMILY MEMBER"/>
    <property type="match status" value="1"/>
</dbReference>
<proteinExistence type="inferred from homology"/>